<evidence type="ECO:0000313" key="2">
    <source>
        <dbReference type="Proteomes" id="UP000027093"/>
    </source>
</evidence>
<dbReference type="RefSeq" id="WP_075055397.1">
    <property type="nucleotide sequence ID" value="NZ_CP007536.1"/>
</dbReference>
<dbReference type="STRING" id="926571.NVIE_024220"/>
<dbReference type="AlphaFoldDB" id="A0A060HUA2"/>
<accession>A0A060HUA2</accession>
<dbReference type="EMBL" id="CP007536">
    <property type="protein sequence ID" value="AIC16687.1"/>
    <property type="molecule type" value="Genomic_DNA"/>
</dbReference>
<dbReference type="OrthoDB" id="7750at2157"/>
<dbReference type="GeneID" id="74947663"/>
<protein>
    <submittedName>
        <fullName evidence="1">Uncharacterized protein</fullName>
    </submittedName>
</protein>
<proteinExistence type="predicted"/>
<gene>
    <name evidence="1" type="ORF">NVIE_024220</name>
</gene>
<dbReference type="KEGG" id="nvn:NVIE_024220"/>
<sequence length="80" mass="8975">MIESGDAARVVDTLAKNLAGVAMNKSNFEKLPDTFWGYYARGHDGKGRFAVIVTYSEKGDDVDDLVKMYEQWIAKNKEAK</sequence>
<keyword evidence="2" id="KW-1185">Reference proteome</keyword>
<dbReference type="Proteomes" id="UP000027093">
    <property type="component" value="Chromosome"/>
</dbReference>
<name>A0A060HUA2_9ARCH</name>
<dbReference type="HOGENOM" id="CLU_2550069_0_0_2"/>
<organism evidence="1 2">
    <name type="scientific">Nitrososphaera viennensis EN76</name>
    <dbReference type="NCBI Taxonomy" id="926571"/>
    <lineage>
        <taxon>Archaea</taxon>
        <taxon>Nitrososphaerota</taxon>
        <taxon>Nitrososphaeria</taxon>
        <taxon>Nitrososphaerales</taxon>
        <taxon>Nitrososphaeraceae</taxon>
        <taxon>Nitrososphaera</taxon>
    </lineage>
</organism>
<reference evidence="1 2" key="1">
    <citation type="journal article" date="2014" name="Int. J. Syst. Evol. Microbiol.">
        <title>Nitrososphaera viennensis gen. nov., sp. nov., an aerobic and mesophilic, ammonia-oxidizing archaeon from soil and a member of the archaeal phylum Thaumarchaeota.</title>
        <authorList>
            <person name="Stieglmeier M."/>
            <person name="Klingl A."/>
            <person name="Alves R.J."/>
            <person name="Rittmann S.K."/>
            <person name="Melcher M."/>
            <person name="Leisch N."/>
            <person name="Schleper C."/>
        </authorList>
    </citation>
    <scope>NUCLEOTIDE SEQUENCE [LARGE SCALE GENOMIC DNA]</scope>
    <source>
        <strain evidence="1">EN76</strain>
    </source>
</reference>
<evidence type="ECO:0000313" key="1">
    <source>
        <dbReference type="EMBL" id="AIC16687.1"/>
    </source>
</evidence>